<organism evidence="2 3">
    <name type="scientific">Pseudomonas gessardii</name>
    <dbReference type="NCBI Taxonomy" id="78544"/>
    <lineage>
        <taxon>Bacteria</taxon>
        <taxon>Pseudomonadati</taxon>
        <taxon>Pseudomonadota</taxon>
        <taxon>Gammaproteobacteria</taxon>
        <taxon>Pseudomonadales</taxon>
        <taxon>Pseudomonadaceae</taxon>
        <taxon>Pseudomonas</taxon>
    </lineage>
</organism>
<sequence length="415" mass="46878">MTVSPEVEQAASLLLEEVRIRIASLAQAKKRYSAQLAPDFYLLDFLRRDENGLSRYFALLLDPQGVHGQGALFLKAFIGCLGEAASWALAAEHCQVVTEQQANGQRRIDIFLRLDNGLIAIENKPWAADQKNQLKDYAAYIHEQATGQRSLLVYLGNEEPNESSISLVERQALECEQRFVQINYSQAIAWLQSAVVHCQAAKVRLFVEELIEFIRCHINGESEVVETQELKELILTSAGNIDAALRVAASISAVKNQLLQDFERELKTALAEQDMPLSKVSLTADAKRYAGFSIELHSAHKFCLRFEFDGSGLRWLAWGICRNAETVLHESEKWQQINQAMSEYFGKGDSSEWWPWYPANGELVAVFPANYMDWSSSPEPWLLMRDKTEEGMVKRIVRLAVKARAALESVHEVMV</sequence>
<name>A0A7Y1QPU4_9PSED</name>
<dbReference type="RefSeq" id="WP_051421994.1">
    <property type="nucleotide sequence ID" value="NZ_JAAQYN010000067.1"/>
</dbReference>
<evidence type="ECO:0000313" key="1">
    <source>
        <dbReference type="EMBL" id="MCF5110789.1"/>
    </source>
</evidence>
<reference evidence="2 3" key="2">
    <citation type="journal article" date="2020" name="Front. Microbiol.">
        <title>Genetic Organization of the aprX-lipA2 Operon Affects the Proteolytic Potential of Pseudomonas Species in Milk.</title>
        <authorList>
            <person name="Maier C."/>
            <person name="Huptas C."/>
            <person name="von Neubeck M."/>
            <person name="Scherer S."/>
            <person name="Wenning M."/>
            <person name="Lucking G."/>
        </authorList>
    </citation>
    <scope>NUCLEOTIDE SEQUENCE [LARGE SCALE GENOMIC DNA]</scope>
    <source>
        <strain evidence="2 3">G4779</strain>
    </source>
</reference>
<dbReference type="AlphaFoldDB" id="A0A7Y1QPU4"/>
<dbReference type="EMBL" id="WKED01000102">
    <property type="protein sequence ID" value="MCF5110789.1"/>
    <property type="molecule type" value="Genomic_DNA"/>
</dbReference>
<gene>
    <name evidence="1" type="ORF">GIW56_28730</name>
    <name evidence="2" type="ORF">HBO33_29785</name>
</gene>
<evidence type="ECO:0000313" key="3">
    <source>
        <dbReference type="Proteomes" id="UP000542111"/>
    </source>
</evidence>
<dbReference type="InterPro" id="IPR029470">
    <property type="entry name" value="PDDEXK_4"/>
</dbReference>
<evidence type="ECO:0000313" key="4">
    <source>
        <dbReference type="Proteomes" id="UP000814003"/>
    </source>
</evidence>
<reference evidence="1 4" key="1">
    <citation type="submission" date="2019-11" db="EMBL/GenBank/DDBJ databases">
        <title>Epiphytic Pseudomonas syringae from cherry orchards.</title>
        <authorList>
            <person name="Hulin M.T."/>
        </authorList>
    </citation>
    <scope>NUCLEOTIDE SEQUENCE [LARGE SCALE GENOMIC DNA]</scope>
    <source>
        <strain evidence="1 4">PA-6-5B</strain>
    </source>
</reference>
<proteinExistence type="predicted"/>
<dbReference type="EMBL" id="JAAQYP010000093">
    <property type="protein sequence ID" value="NNA99334.1"/>
    <property type="molecule type" value="Genomic_DNA"/>
</dbReference>
<dbReference type="Proteomes" id="UP000542111">
    <property type="component" value="Unassembled WGS sequence"/>
</dbReference>
<keyword evidence="4" id="KW-1185">Reference proteome</keyword>
<accession>A0A7Y1QPU4</accession>
<protein>
    <submittedName>
        <fullName evidence="2">PD-(D/E)XK nuclease family protein</fullName>
    </submittedName>
</protein>
<comment type="caution">
    <text evidence="2">The sequence shown here is derived from an EMBL/GenBank/DDBJ whole genome shotgun (WGS) entry which is preliminary data.</text>
</comment>
<evidence type="ECO:0000313" key="2">
    <source>
        <dbReference type="EMBL" id="NNA99334.1"/>
    </source>
</evidence>
<dbReference type="Pfam" id="PF14281">
    <property type="entry name" value="PDDEXK_4"/>
    <property type="match status" value="1"/>
</dbReference>
<dbReference type="Proteomes" id="UP000814003">
    <property type="component" value="Unassembled WGS sequence"/>
</dbReference>